<evidence type="ECO:0000313" key="4">
    <source>
        <dbReference type="EMBL" id="OJH33590.1"/>
    </source>
</evidence>
<dbReference type="InterPro" id="IPR051625">
    <property type="entry name" value="Signaling_Regulatory_Domain"/>
</dbReference>
<dbReference type="Pfam" id="PF00415">
    <property type="entry name" value="RCC1"/>
    <property type="match status" value="4"/>
</dbReference>
<organism evidence="4 5">
    <name type="scientific">Cystobacter ferrugineus</name>
    <dbReference type="NCBI Taxonomy" id="83449"/>
    <lineage>
        <taxon>Bacteria</taxon>
        <taxon>Pseudomonadati</taxon>
        <taxon>Myxococcota</taxon>
        <taxon>Myxococcia</taxon>
        <taxon>Myxococcales</taxon>
        <taxon>Cystobacterineae</taxon>
        <taxon>Archangiaceae</taxon>
        <taxon>Cystobacter</taxon>
    </lineage>
</organism>
<feature type="region of interest" description="Disordered" evidence="2">
    <location>
        <begin position="456"/>
        <end position="476"/>
    </location>
</feature>
<evidence type="ECO:0000256" key="3">
    <source>
        <dbReference type="SAM" id="SignalP"/>
    </source>
</evidence>
<reference evidence="5" key="1">
    <citation type="submission" date="2016-11" db="EMBL/GenBank/DDBJ databases">
        <authorList>
            <person name="Shukria A."/>
            <person name="Stevens D.C."/>
        </authorList>
    </citation>
    <scope>NUCLEOTIDE SEQUENCE [LARGE SCALE GENOMIC DNA]</scope>
    <source>
        <strain evidence="5">Cbfe23</strain>
    </source>
</reference>
<evidence type="ECO:0000256" key="1">
    <source>
        <dbReference type="ARBA" id="ARBA00022737"/>
    </source>
</evidence>
<dbReference type="Gene3D" id="2.60.40.10">
    <property type="entry name" value="Immunoglobulins"/>
    <property type="match status" value="1"/>
</dbReference>
<dbReference type="PANTHER" id="PTHR22872">
    <property type="entry name" value="BTK-BINDING PROTEIN-RELATED"/>
    <property type="match status" value="1"/>
</dbReference>
<feature type="signal peptide" evidence="3">
    <location>
        <begin position="1"/>
        <end position="20"/>
    </location>
</feature>
<proteinExistence type="predicted"/>
<protein>
    <recommendedName>
        <fullName evidence="6">Chromosome condensation regulator RCC1</fullName>
    </recommendedName>
</protein>
<evidence type="ECO:0008006" key="6">
    <source>
        <dbReference type="Google" id="ProtNLM"/>
    </source>
</evidence>
<dbReference type="OrthoDB" id="9758365at2"/>
<dbReference type="EMBL" id="MPIN01000032">
    <property type="protein sequence ID" value="OJH33590.1"/>
    <property type="molecule type" value="Genomic_DNA"/>
</dbReference>
<dbReference type="InterPro" id="IPR009091">
    <property type="entry name" value="RCC1/BLIP-II"/>
</dbReference>
<comment type="caution">
    <text evidence="4">The sequence shown here is derived from an EMBL/GenBank/DDBJ whole genome shotgun (WGS) entry which is preliminary data.</text>
</comment>
<dbReference type="Gene3D" id="2.130.10.30">
    <property type="entry name" value="Regulator of chromosome condensation 1/beta-lactamase-inhibitor protein II"/>
    <property type="match status" value="2"/>
</dbReference>
<name>A0A1L9AUA1_9BACT</name>
<dbReference type="Proteomes" id="UP000182229">
    <property type="component" value="Unassembled WGS sequence"/>
</dbReference>
<dbReference type="PROSITE" id="PS50012">
    <property type="entry name" value="RCC1_3"/>
    <property type="match status" value="7"/>
</dbReference>
<feature type="chain" id="PRO_5012386013" description="Chromosome condensation regulator RCC1" evidence="3">
    <location>
        <begin position="21"/>
        <end position="476"/>
    </location>
</feature>
<keyword evidence="5" id="KW-1185">Reference proteome</keyword>
<sequence>MSPRAARRAGSLLLALSAIACGQEPTPPAPPAPDTQAPHVRILSPAEGQDVAAFQVHVRGALEDDQGVVRSSWSLNGAPPVDFTPSAVFTLGGRPLPGTNHLRVEAVDAAGNTGVAEVRFSWGTSLAAGLSHSAALRDGQLFTWGGNDAGQLGRPDAGNAPHPLPVPGLAPVRAVVAGPSSTLVLGEDGGAWAWGTLPSGLVPARQAPSTPTRVESPGPVVDAALGTSHALLLLADGTVLAVGSNTAGQLGLGSTAPVKAPTPVPGLSDIVRVAVGTAHSVALRRDGTVFTWGDNGDGQLGNGELDDAPHPEPLEVAHLGHVVDIASGRDHVLALGADGRVRAWGLGMSGQLGHGRSGMLGSRAQPVEVLEVTDAVAVSAQANVGFALSASGTLWAWGQNSNAQLGDGTLAERPRPVRVQGLGPARAMTAAPLHTLAWTREGHCLAWGANHDGQLGASLPSEGSPRSPTPLPVVFP</sequence>
<dbReference type="PRINTS" id="PR00633">
    <property type="entry name" value="RCCNDNSATION"/>
</dbReference>
<gene>
    <name evidence="4" type="ORF">BON30_47845</name>
</gene>
<dbReference type="InterPro" id="IPR013783">
    <property type="entry name" value="Ig-like_fold"/>
</dbReference>
<dbReference type="InterPro" id="IPR000408">
    <property type="entry name" value="Reg_chr_condens"/>
</dbReference>
<dbReference type="PROSITE" id="PS51257">
    <property type="entry name" value="PROKAR_LIPOPROTEIN"/>
    <property type="match status" value="1"/>
</dbReference>
<dbReference type="SUPFAM" id="SSF50985">
    <property type="entry name" value="RCC1/BLIP-II"/>
    <property type="match status" value="1"/>
</dbReference>
<accession>A0A1L9AUA1</accession>
<evidence type="ECO:0000313" key="5">
    <source>
        <dbReference type="Proteomes" id="UP000182229"/>
    </source>
</evidence>
<reference evidence="4 5" key="2">
    <citation type="submission" date="2016-12" db="EMBL/GenBank/DDBJ databases">
        <title>Draft Genome Sequence of Cystobacter ferrugineus Strain Cbfe23.</title>
        <authorList>
            <person name="Akbar S."/>
            <person name="Dowd S.E."/>
            <person name="Stevens D.C."/>
        </authorList>
    </citation>
    <scope>NUCLEOTIDE SEQUENCE [LARGE SCALE GENOMIC DNA]</scope>
    <source>
        <strain evidence="4 5">Cbfe23</strain>
    </source>
</reference>
<evidence type="ECO:0000256" key="2">
    <source>
        <dbReference type="SAM" id="MobiDB-lite"/>
    </source>
</evidence>
<feature type="compositionally biased region" description="Pro residues" evidence="2">
    <location>
        <begin position="467"/>
        <end position="476"/>
    </location>
</feature>
<dbReference type="RefSeq" id="WP_071905353.1">
    <property type="nucleotide sequence ID" value="NZ_MPIN01000032.1"/>
</dbReference>
<dbReference type="AlphaFoldDB" id="A0A1L9AUA1"/>
<keyword evidence="3" id="KW-0732">Signal</keyword>
<dbReference type="STRING" id="83449.BON30_47845"/>
<keyword evidence="1" id="KW-0677">Repeat</keyword>